<comment type="caution">
    <text evidence="2">The sequence shown here is derived from an EMBL/GenBank/DDBJ whole genome shotgun (WGS) entry which is preliminary data.</text>
</comment>
<feature type="region of interest" description="Disordered" evidence="1">
    <location>
        <begin position="1"/>
        <end position="65"/>
    </location>
</feature>
<keyword evidence="3" id="KW-1185">Reference proteome</keyword>
<proteinExistence type="predicted"/>
<organism evidence="2 3">
    <name type="scientific">Marasmiellus scandens</name>
    <dbReference type="NCBI Taxonomy" id="2682957"/>
    <lineage>
        <taxon>Eukaryota</taxon>
        <taxon>Fungi</taxon>
        <taxon>Dikarya</taxon>
        <taxon>Basidiomycota</taxon>
        <taxon>Agaricomycotina</taxon>
        <taxon>Agaricomycetes</taxon>
        <taxon>Agaricomycetidae</taxon>
        <taxon>Agaricales</taxon>
        <taxon>Marasmiineae</taxon>
        <taxon>Omphalotaceae</taxon>
        <taxon>Marasmiellus</taxon>
    </lineage>
</organism>
<reference evidence="2 3" key="1">
    <citation type="submission" date="2024-01" db="EMBL/GenBank/DDBJ databases">
        <title>A draft genome for the cacao thread blight pathogen Marasmiellus scandens.</title>
        <authorList>
            <person name="Baruah I.K."/>
            <person name="Leung J."/>
            <person name="Bukari Y."/>
            <person name="Amoako-Attah I."/>
            <person name="Meinhardt L.W."/>
            <person name="Bailey B.A."/>
            <person name="Cohen S.P."/>
        </authorList>
    </citation>
    <scope>NUCLEOTIDE SEQUENCE [LARGE SCALE GENOMIC DNA]</scope>
    <source>
        <strain evidence="2 3">GH-19</strain>
    </source>
</reference>
<evidence type="ECO:0000256" key="1">
    <source>
        <dbReference type="SAM" id="MobiDB-lite"/>
    </source>
</evidence>
<evidence type="ECO:0000313" key="3">
    <source>
        <dbReference type="Proteomes" id="UP001498398"/>
    </source>
</evidence>
<gene>
    <name evidence="2" type="ORF">VKT23_013926</name>
</gene>
<feature type="compositionally biased region" description="Low complexity" evidence="1">
    <location>
        <begin position="22"/>
        <end position="34"/>
    </location>
</feature>
<dbReference type="Proteomes" id="UP001498398">
    <property type="component" value="Unassembled WGS sequence"/>
</dbReference>
<accession>A0ABR1J4V6</accession>
<sequence>MDHSSDPHVTPMPDKLQHMHAVHAAVQQQQQQPQGGYSHHPRPSTGHDYSSMSAAYGMVMPGSRE</sequence>
<dbReference type="EMBL" id="JBANRG010000040">
    <property type="protein sequence ID" value="KAK7447670.1"/>
    <property type="molecule type" value="Genomic_DNA"/>
</dbReference>
<protein>
    <submittedName>
        <fullName evidence="2">Uncharacterized protein</fullName>
    </submittedName>
</protein>
<evidence type="ECO:0000313" key="2">
    <source>
        <dbReference type="EMBL" id="KAK7447670.1"/>
    </source>
</evidence>
<name>A0ABR1J4V6_9AGAR</name>